<organism evidence="8 9">
    <name type="scientific">Novosphingobium silvae</name>
    <dbReference type="NCBI Taxonomy" id="2692619"/>
    <lineage>
        <taxon>Bacteria</taxon>
        <taxon>Pseudomonadati</taxon>
        <taxon>Pseudomonadota</taxon>
        <taxon>Alphaproteobacteria</taxon>
        <taxon>Sphingomonadales</taxon>
        <taxon>Sphingomonadaceae</taxon>
        <taxon>Novosphingobium</taxon>
    </lineage>
</organism>
<accession>A0A7X4GEG1</accession>
<evidence type="ECO:0000256" key="1">
    <source>
        <dbReference type="ARBA" id="ARBA00004141"/>
    </source>
</evidence>
<dbReference type="RefSeq" id="WP_160984003.1">
    <property type="nucleotide sequence ID" value="NZ_WVTD01000001.1"/>
</dbReference>
<feature type="transmembrane region" description="Helical" evidence="6">
    <location>
        <begin position="157"/>
        <end position="177"/>
    </location>
</feature>
<protein>
    <submittedName>
        <fullName evidence="8">EamA family transporter</fullName>
    </submittedName>
</protein>
<evidence type="ECO:0000256" key="2">
    <source>
        <dbReference type="ARBA" id="ARBA00009853"/>
    </source>
</evidence>
<proteinExistence type="inferred from homology"/>
<keyword evidence="5 6" id="KW-0472">Membrane</keyword>
<evidence type="ECO:0000256" key="5">
    <source>
        <dbReference type="ARBA" id="ARBA00023136"/>
    </source>
</evidence>
<dbReference type="AlphaFoldDB" id="A0A7X4GEG1"/>
<feature type="domain" description="EamA" evidence="7">
    <location>
        <begin position="162"/>
        <end position="287"/>
    </location>
</feature>
<feature type="transmembrane region" description="Helical" evidence="6">
    <location>
        <begin position="218"/>
        <end position="239"/>
    </location>
</feature>
<comment type="caution">
    <text evidence="8">The sequence shown here is derived from an EMBL/GenBank/DDBJ whole genome shotgun (WGS) entry which is preliminary data.</text>
</comment>
<dbReference type="Proteomes" id="UP000465810">
    <property type="component" value="Unassembled WGS sequence"/>
</dbReference>
<evidence type="ECO:0000313" key="8">
    <source>
        <dbReference type="EMBL" id="MYL96257.1"/>
    </source>
</evidence>
<dbReference type="EMBL" id="WVTD01000001">
    <property type="protein sequence ID" value="MYL96257.1"/>
    <property type="molecule type" value="Genomic_DNA"/>
</dbReference>
<feature type="transmembrane region" description="Helical" evidence="6">
    <location>
        <begin position="189"/>
        <end position="212"/>
    </location>
</feature>
<evidence type="ECO:0000256" key="4">
    <source>
        <dbReference type="ARBA" id="ARBA00022989"/>
    </source>
</evidence>
<keyword evidence="3 6" id="KW-0812">Transmembrane</keyword>
<sequence length="296" mass="31054">MPASLDRPSSPLLPVLSVIAGIAAFSVMDAAMKAAALGVGVASALLLRNLFATAITFPLWLVAGRPVPTPAVAKLHFQRSAITAIMAALFFHGLVRIPMAEGMAISFFAPIIALYLAALMLGETIRPRAVLAALLGLAGMLVIGADRFGAGEYGPDAIEGTAAIVLSAVFYALNLVLQRRQAMLAGPVEIALFQNLNVALIFLVLSPLYWTMPDAQTLGWIAAGAVLATAALLFLSWGYARAEAQVLVPVEYTGFLWAALMGWLIFGEQPGKGVVAGAALIVLGCWIGTRKTQIDI</sequence>
<dbReference type="InterPro" id="IPR000620">
    <property type="entry name" value="EamA_dom"/>
</dbReference>
<dbReference type="InterPro" id="IPR037185">
    <property type="entry name" value="EmrE-like"/>
</dbReference>
<dbReference type="Gene3D" id="1.10.3730.20">
    <property type="match status" value="1"/>
</dbReference>
<feature type="transmembrane region" description="Helical" evidence="6">
    <location>
        <begin position="129"/>
        <end position="145"/>
    </location>
</feature>
<gene>
    <name evidence="8" type="ORF">GR702_00520</name>
</gene>
<keyword evidence="4 6" id="KW-1133">Transmembrane helix</keyword>
<name>A0A7X4GEG1_9SPHN</name>
<feature type="transmembrane region" description="Helical" evidence="6">
    <location>
        <begin position="12"/>
        <end position="28"/>
    </location>
</feature>
<feature type="transmembrane region" description="Helical" evidence="6">
    <location>
        <begin position="34"/>
        <end position="61"/>
    </location>
</feature>
<dbReference type="SUPFAM" id="SSF103481">
    <property type="entry name" value="Multidrug resistance efflux transporter EmrE"/>
    <property type="match status" value="2"/>
</dbReference>
<keyword evidence="9" id="KW-1185">Reference proteome</keyword>
<feature type="transmembrane region" description="Helical" evidence="6">
    <location>
        <begin position="272"/>
        <end position="289"/>
    </location>
</feature>
<comment type="similarity">
    <text evidence="2">Belongs to the drug/metabolite transporter (DMT) superfamily. 10 TMS drug/metabolite exporter (DME) (TC 2.A.7.3) family.</text>
</comment>
<comment type="subcellular location">
    <subcellularLocation>
        <location evidence="1">Membrane</location>
        <topology evidence="1">Multi-pass membrane protein</topology>
    </subcellularLocation>
</comment>
<evidence type="ECO:0000256" key="6">
    <source>
        <dbReference type="SAM" id="Phobius"/>
    </source>
</evidence>
<feature type="transmembrane region" description="Helical" evidence="6">
    <location>
        <begin position="246"/>
        <end position="266"/>
    </location>
</feature>
<evidence type="ECO:0000313" key="9">
    <source>
        <dbReference type="Proteomes" id="UP000465810"/>
    </source>
</evidence>
<evidence type="ECO:0000256" key="3">
    <source>
        <dbReference type="ARBA" id="ARBA00022692"/>
    </source>
</evidence>
<dbReference type="PANTHER" id="PTHR22911:SF6">
    <property type="entry name" value="SOLUTE CARRIER FAMILY 35 MEMBER G1"/>
    <property type="match status" value="1"/>
</dbReference>
<feature type="transmembrane region" description="Helical" evidence="6">
    <location>
        <begin position="81"/>
        <end position="97"/>
    </location>
</feature>
<dbReference type="PANTHER" id="PTHR22911">
    <property type="entry name" value="ACYL-MALONYL CONDENSING ENZYME-RELATED"/>
    <property type="match status" value="1"/>
</dbReference>
<dbReference type="GO" id="GO:0016020">
    <property type="term" value="C:membrane"/>
    <property type="evidence" value="ECO:0007669"/>
    <property type="project" value="UniProtKB-SubCell"/>
</dbReference>
<evidence type="ECO:0000259" key="7">
    <source>
        <dbReference type="Pfam" id="PF00892"/>
    </source>
</evidence>
<feature type="domain" description="EamA" evidence="7">
    <location>
        <begin position="15"/>
        <end position="143"/>
    </location>
</feature>
<feature type="transmembrane region" description="Helical" evidence="6">
    <location>
        <begin position="103"/>
        <end position="122"/>
    </location>
</feature>
<reference evidence="8 9" key="1">
    <citation type="submission" date="2019-12" db="EMBL/GenBank/DDBJ databases">
        <authorList>
            <person name="Feng G."/>
            <person name="Zhu H."/>
        </authorList>
    </citation>
    <scope>NUCLEOTIDE SEQUENCE [LARGE SCALE GENOMIC DNA]</scope>
    <source>
        <strain evidence="8 9">FGD1</strain>
    </source>
</reference>
<dbReference type="Pfam" id="PF00892">
    <property type="entry name" value="EamA"/>
    <property type="match status" value="2"/>
</dbReference>